<sequence>MITFGRLFVALCIVACLTDKALGGTILFLNLIALLIRIVSDLEAGREPSIKQLESDFVPSFEYITHFNDPESVDNFEDNSDIIKPISTASSESSYSQCSVSENFRENLGSESENEYRQDVTEDSSFIEGKDLHSEPRNGLHIASDPVS</sequence>
<feature type="compositionally biased region" description="Basic and acidic residues" evidence="1">
    <location>
        <begin position="128"/>
        <end position="138"/>
    </location>
</feature>
<dbReference type="AlphaFoldDB" id="A0A5E8BGP7"/>
<proteinExistence type="predicted"/>
<protein>
    <submittedName>
        <fullName evidence="2">Uncharacterized protein</fullName>
    </submittedName>
</protein>
<dbReference type="EMBL" id="CABVLU010000002">
    <property type="protein sequence ID" value="VVT50730.1"/>
    <property type="molecule type" value="Genomic_DNA"/>
</dbReference>
<evidence type="ECO:0000313" key="3">
    <source>
        <dbReference type="Proteomes" id="UP000398389"/>
    </source>
</evidence>
<evidence type="ECO:0000256" key="1">
    <source>
        <dbReference type="SAM" id="MobiDB-lite"/>
    </source>
</evidence>
<accession>A0A5E8BGP7</accession>
<name>A0A5E8BGP7_9ASCO</name>
<feature type="region of interest" description="Disordered" evidence="1">
    <location>
        <begin position="100"/>
        <end position="148"/>
    </location>
</feature>
<evidence type="ECO:0000313" key="2">
    <source>
        <dbReference type="EMBL" id="VVT50730.1"/>
    </source>
</evidence>
<keyword evidence="3" id="KW-1185">Reference proteome</keyword>
<dbReference type="RefSeq" id="XP_031853470.1">
    <property type="nucleotide sequence ID" value="XM_031997579.1"/>
</dbReference>
<organism evidence="2 3">
    <name type="scientific">Magnusiomyces paraingens</name>
    <dbReference type="NCBI Taxonomy" id="2606893"/>
    <lineage>
        <taxon>Eukaryota</taxon>
        <taxon>Fungi</taxon>
        <taxon>Dikarya</taxon>
        <taxon>Ascomycota</taxon>
        <taxon>Saccharomycotina</taxon>
        <taxon>Dipodascomycetes</taxon>
        <taxon>Dipodascales</taxon>
        <taxon>Dipodascaceae</taxon>
        <taxon>Magnusiomyces</taxon>
    </lineage>
</organism>
<reference evidence="2 3" key="1">
    <citation type="submission" date="2019-09" db="EMBL/GenBank/DDBJ databases">
        <authorList>
            <person name="Brejova B."/>
        </authorList>
    </citation>
    <scope>NUCLEOTIDE SEQUENCE [LARGE SCALE GENOMIC DNA]</scope>
</reference>
<dbReference type="GeneID" id="43581679"/>
<dbReference type="Proteomes" id="UP000398389">
    <property type="component" value="Unassembled WGS sequence"/>
</dbReference>
<gene>
    <name evidence="2" type="ORF">SAPINGB_P002861</name>
</gene>